<dbReference type="KEGG" id="bsol:FSW04_13820"/>
<dbReference type="OrthoDB" id="4219687at2"/>
<gene>
    <name evidence="1" type="ORF">FSW04_13820</name>
</gene>
<evidence type="ECO:0000313" key="1">
    <source>
        <dbReference type="EMBL" id="QEC48536.1"/>
    </source>
</evidence>
<evidence type="ECO:0000313" key="2">
    <source>
        <dbReference type="Proteomes" id="UP000321805"/>
    </source>
</evidence>
<dbReference type="RefSeq" id="WP_146920188.1">
    <property type="nucleotide sequence ID" value="NZ_CP042430.1"/>
</dbReference>
<dbReference type="EMBL" id="CP042430">
    <property type="protein sequence ID" value="QEC48536.1"/>
    <property type="molecule type" value="Genomic_DNA"/>
</dbReference>
<accession>A0A5B8U5Z0</accession>
<dbReference type="AlphaFoldDB" id="A0A5B8U5Z0"/>
<protein>
    <submittedName>
        <fullName evidence="1">Uncharacterized protein</fullName>
    </submittedName>
</protein>
<organism evidence="1 2">
    <name type="scientific">Baekduia soli</name>
    <dbReference type="NCBI Taxonomy" id="496014"/>
    <lineage>
        <taxon>Bacteria</taxon>
        <taxon>Bacillati</taxon>
        <taxon>Actinomycetota</taxon>
        <taxon>Thermoleophilia</taxon>
        <taxon>Solirubrobacterales</taxon>
        <taxon>Baekduiaceae</taxon>
        <taxon>Baekduia</taxon>
    </lineage>
</organism>
<name>A0A5B8U5Z0_9ACTN</name>
<keyword evidence="2" id="KW-1185">Reference proteome</keyword>
<sequence>MTTYAITTRPIADWFRKFNRGKEYRDHVRAFGFLLSPVVQPFGKPLGLAGKPFLLVAPYDKTQSAWATTTFVDTYTRADFKISTTKFDTQTARVRTYREIATKYLDHPDPRRLDANGLPCRRATSGLLGPRHVNAVDIEQIGKEANRVDETAAGLIQSTADIYTTYTAPSRDRWTQQILPVLRDIPAKDLVRETGLSSSALAESVAGRSEPHSANRRRLVAAAQRHAREHLRKHGAPIPRNKTALLHAYLALRAQQVERCCPCGKLLPSRNATYCGHACKQRAYRLRVARDGG</sequence>
<proteinExistence type="predicted"/>
<reference evidence="1 2" key="1">
    <citation type="journal article" date="2018" name="J. Microbiol.">
        <title>Baekduia soli gen. nov., sp. nov., a novel bacterium isolated from the soil of Baekdu Mountain and proposal of a novel family name, Baekduiaceae fam. nov.</title>
        <authorList>
            <person name="An D.S."/>
            <person name="Siddiqi M.Z."/>
            <person name="Kim K.H."/>
            <person name="Yu H.S."/>
            <person name="Im W.T."/>
        </authorList>
    </citation>
    <scope>NUCLEOTIDE SEQUENCE [LARGE SCALE GENOMIC DNA]</scope>
    <source>
        <strain evidence="1 2">BR7-21</strain>
    </source>
</reference>
<dbReference type="Proteomes" id="UP000321805">
    <property type="component" value="Chromosome"/>
</dbReference>